<dbReference type="PROSITE" id="PS51914">
    <property type="entry name" value="MRH"/>
    <property type="match status" value="1"/>
</dbReference>
<name>A0A7S3YUM9_9EUKA</name>
<feature type="chain" id="PRO_5030555111" description="Autophagy-related protein 27" evidence="19">
    <location>
        <begin position="19"/>
        <end position="316"/>
    </location>
</feature>
<feature type="signal peptide" evidence="19">
    <location>
        <begin position="1"/>
        <end position="18"/>
    </location>
</feature>
<dbReference type="Pfam" id="PF09451">
    <property type="entry name" value="ATG27"/>
    <property type="match status" value="1"/>
</dbReference>
<keyword evidence="9 19" id="KW-0732">Signal</keyword>
<evidence type="ECO:0000256" key="4">
    <source>
        <dbReference type="ARBA" id="ARBA00004472"/>
    </source>
</evidence>
<evidence type="ECO:0000256" key="5">
    <source>
        <dbReference type="ARBA" id="ARBA00005363"/>
    </source>
</evidence>
<keyword evidence="11 18" id="KW-1133">Transmembrane helix</keyword>
<keyword evidence="15 18" id="KW-0472">Membrane</keyword>
<evidence type="ECO:0000256" key="12">
    <source>
        <dbReference type="ARBA" id="ARBA00023006"/>
    </source>
</evidence>
<comment type="subcellular location">
    <subcellularLocation>
        <location evidence="2">Cytoplasmic vesicle membrane</location>
        <topology evidence="2">Single-pass type I membrane protein</topology>
    </subcellularLocation>
    <subcellularLocation>
        <location evidence="3">Golgi apparatus membrane</location>
    </subcellularLocation>
    <subcellularLocation>
        <location evidence="1">Mitochondrion membrane</location>
        <topology evidence="1">Single-pass membrane protein</topology>
    </subcellularLocation>
    <subcellularLocation>
        <location evidence="4">Preautophagosomal structure membrane</location>
        <topology evidence="4">Single-pass type I membrane protein</topology>
    </subcellularLocation>
</comment>
<evidence type="ECO:0000256" key="18">
    <source>
        <dbReference type="SAM" id="Phobius"/>
    </source>
</evidence>
<evidence type="ECO:0000256" key="11">
    <source>
        <dbReference type="ARBA" id="ARBA00022989"/>
    </source>
</evidence>
<keyword evidence="17" id="KW-0968">Cytoplasmic vesicle</keyword>
<dbReference type="GO" id="GO:0010008">
    <property type="term" value="C:endosome membrane"/>
    <property type="evidence" value="ECO:0007669"/>
    <property type="project" value="UniProtKB-SubCell"/>
</dbReference>
<feature type="transmembrane region" description="Helical" evidence="18">
    <location>
        <begin position="245"/>
        <end position="268"/>
    </location>
</feature>
<dbReference type="InterPro" id="IPR018939">
    <property type="entry name" value="Autophagy-rel_prot_27"/>
</dbReference>
<protein>
    <recommendedName>
        <fullName evidence="6">Autophagy-related protein 27</fullName>
    </recommendedName>
</protein>
<evidence type="ECO:0000256" key="15">
    <source>
        <dbReference type="ARBA" id="ARBA00023136"/>
    </source>
</evidence>
<gene>
    <name evidence="21" type="ORF">LGLO00237_LOCUS14143</name>
</gene>
<keyword evidence="13" id="KW-0333">Golgi apparatus</keyword>
<dbReference type="GO" id="GO:0006914">
    <property type="term" value="P:autophagy"/>
    <property type="evidence" value="ECO:0007669"/>
    <property type="project" value="UniProtKB-KW"/>
</dbReference>
<dbReference type="GO" id="GO:0034045">
    <property type="term" value="C:phagophore assembly site membrane"/>
    <property type="evidence" value="ECO:0007669"/>
    <property type="project" value="UniProtKB-SubCell"/>
</dbReference>
<evidence type="ECO:0000256" key="16">
    <source>
        <dbReference type="ARBA" id="ARBA00023157"/>
    </source>
</evidence>
<evidence type="ECO:0000313" key="21">
    <source>
        <dbReference type="EMBL" id="CAE0662542.1"/>
    </source>
</evidence>
<dbReference type="PANTHER" id="PTHR15071:SF0">
    <property type="entry name" value="MANNOSE 6-PHOSPHATE RECEPTOR-LIKE PROTEIN 1"/>
    <property type="match status" value="1"/>
</dbReference>
<dbReference type="Gene3D" id="2.70.130.10">
    <property type="entry name" value="Mannose-6-phosphate receptor binding domain"/>
    <property type="match status" value="1"/>
</dbReference>
<evidence type="ECO:0000256" key="10">
    <source>
        <dbReference type="ARBA" id="ARBA00022927"/>
    </source>
</evidence>
<evidence type="ECO:0000256" key="9">
    <source>
        <dbReference type="ARBA" id="ARBA00022729"/>
    </source>
</evidence>
<accession>A0A7S3YUM9</accession>
<dbReference type="EMBL" id="HBIV01019535">
    <property type="protein sequence ID" value="CAE0662542.1"/>
    <property type="molecule type" value="Transcribed_RNA"/>
</dbReference>
<evidence type="ECO:0000256" key="2">
    <source>
        <dbReference type="ARBA" id="ARBA00004358"/>
    </source>
</evidence>
<evidence type="ECO:0000256" key="19">
    <source>
        <dbReference type="SAM" id="SignalP"/>
    </source>
</evidence>
<evidence type="ECO:0000256" key="1">
    <source>
        <dbReference type="ARBA" id="ARBA00004304"/>
    </source>
</evidence>
<keyword evidence="7" id="KW-0813">Transport</keyword>
<dbReference type="InterPro" id="IPR000742">
    <property type="entry name" value="EGF"/>
</dbReference>
<evidence type="ECO:0000256" key="14">
    <source>
        <dbReference type="ARBA" id="ARBA00023128"/>
    </source>
</evidence>
<dbReference type="InterPro" id="IPR009011">
    <property type="entry name" value="Man6P_isomerase_rcpt-bd_dom_sf"/>
</dbReference>
<comment type="similarity">
    <text evidence="5">Belongs to the ATG27 family.</text>
</comment>
<dbReference type="AlphaFoldDB" id="A0A7S3YUM9"/>
<evidence type="ECO:0000259" key="20">
    <source>
        <dbReference type="PROSITE" id="PS51914"/>
    </source>
</evidence>
<organism evidence="21">
    <name type="scientific">Lotharella globosa</name>
    <dbReference type="NCBI Taxonomy" id="91324"/>
    <lineage>
        <taxon>Eukaryota</taxon>
        <taxon>Sar</taxon>
        <taxon>Rhizaria</taxon>
        <taxon>Cercozoa</taxon>
        <taxon>Chlorarachniophyceae</taxon>
        <taxon>Lotharella</taxon>
    </lineage>
</organism>
<keyword evidence="10" id="KW-0653">Protein transport</keyword>
<evidence type="ECO:0000256" key="7">
    <source>
        <dbReference type="ARBA" id="ARBA00022448"/>
    </source>
</evidence>
<keyword evidence="14" id="KW-0496">Mitochondrion</keyword>
<dbReference type="GO" id="GO:0031966">
    <property type="term" value="C:mitochondrial membrane"/>
    <property type="evidence" value="ECO:0007669"/>
    <property type="project" value="UniProtKB-SubCell"/>
</dbReference>
<evidence type="ECO:0000256" key="13">
    <source>
        <dbReference type="ARBA" id="ARBA00023034"/>
    </source>
</evidence>
<evidence type="ECO:0000256" key="17">
    <source>
        <dbReference type="ARBA" id="ARBA00023329"/>
    </source>
</evidence>
<dbReference type="SUPFAM" id="SSF50911">
    <property type="entry name" value="Mannose 6-phosphate receptor domain"/>
    <property type="match status" value="1"/>
</dbReference>
<dbReference type="PROSITE" id="PS00022">
    <property type="entry name" value="EGF_1"/>
    <property type="match status" value="1"/>
</dbReference>
<keyword evidence="8 18" id="KW-0812">Transmembrane</keyword>
<dbReference type="PROSITE" id="PS01186">
    <property type="entry name" value="EGF_2"/>
    <property type="match status" value="1"/>
</dbReference>
<dbReference type="GO" id="GO:0000139">
    <property type="term" value="C:Golgi membrane"/>
    <property type="evidence" value="ECO:0007669"/>
    <property type="project" value="UniProtKB-SubCell"/>
</dbReference>
<evidence type="ECO:0000256" key="3">
    <source>
        <dbReference type="ARBA" id="ARBA00004394"/>
    </source>
</evidence>
<evidence type="ECO:0000256" key="8">
    <source>
        <dbReference type="ARBA" id="ARBA00022692"/>
    </source>
</evidence>
<reference evidence="21" key="1">
    <citation type="submission" date="2021-01" db="EMBL/GenBank/DDBJ databases">
        <authorList>
            <person name="Corre E."/>
            <person name="Pelletier E."/>
            <person name="Niang G."/>
            <person name="Scheremetjew M."/>
            <person name="Finn R."/>
            <person name="Kale V."/>
            <person name="Holt S."/>
            <person name="Cochrane G."/>
            <person name="Meng A."/>
            <person name="Brown T."/>
            <person name="Cohen L."/>
        </authorList>
    </citation>
    <scope>NUCLEOTIDE SEQUENCE</scope>
    <source>
        <strain evidence="21">CCCM811</strain>
    </source>
</reference>
<feature type="domain" description="MRH" evidence="20">
    <location>
        <begin position="30"/>
        <end position="185"/>
    </location>
</feature>
<dbReference type="PANTHER" id="PTHR15071">
    <property type="entry name" value="MANNOSE-6-PHOSPHATE RECEPTOR FAMILY MEMBER"/>
    <property type="match status" value="1"/>
</dbReference>
<dbReference type="GO" id="GO:0015031">
    <property type="term" value="P:protein transport"/>
    <property type="evidence" value="ECO:0007669"/>
    <property type="project" value="UniProtKB-KW"/>
</dbReference>
<proteinExistence type="inferred from homology"/>
<dbReference type="InterPro" id="IPR044865">
    <property type="entry name" value="MRH_dom"/>
</dbReference>
<keyword evidence="16" id="KW-1015">Disulfide bond</keyword>
<keyword evidence="12" id="KW-0072">Autophagy</keyword>
<evidence type="ECO:0000256" key="6">
    <source>
        <dbReference type="ARBA" id="ARBA00013776"/>
    </source>
</evidence>
<sequence length="316" mass="34549">MTPLLAPLLVATAGAISCQPSFKINPSNSGDAFVYYNLMSMNLRGASWTFGDSDHDSQSVRNYTYRIQICGEVESPSKIPACKDNLATATAWQFDSKGDRGECFRLGSHFDDGNAEWSMIDENEPGKGIQLTYFNGDFCPYHQKNRSLTVEIVCENRKTVPPAFVEERGECHYFITLPHQAGCPSTCEISAGQVCGDNGFCGFDTDTHTAKCFCDDGWSGKACSTKGDGESIKEEESPGCDGVCVALIFVFLLLLGLIATAVVLLLRVRKMNELNIRFAALGEELNPDGKLKTLCLCCVPHALDPPVHSILHDQNH</sequence>